<keyword evidence="2" id="KW-1185">Reference proteome</keyword>
<organism evidence="1 2">
    <name type="scientific">Ilyodon furcidens</name>
    <name type="common">goldbreast splitfin</name>
    <dbReference type="NCBI Taxonomy" id="33524"/>
    <lineage>
        <taxon>Eukaryota</taxon>
        <taxon>Metazoa</taxon>
        <taxon>Chordata</taxon>
        <taxon>Craniata</taxon>
        <taxon>Vertebrata</taxon>
        <taxon>Euteleostomi</taxon>
        <taxon>Actinopterygii</taxon>
        <taxon>Neopterygii</taxon>
        <taxon>Teleostei</taxon>
        <taxon>Neoteleostei</taxon>
        <taxon>Acanthomorphata</taxon>
        <taxon>Ovalentaria</taxon>
        <taxon>Atherinomorphae</taxon>
        <taxon>Cyprinodontiformes</taxon>
        <taxon>Goodeidae</taxon>
        <taxon>Ilyodon</taxon>
    </lineage>
</organism>
<reference evidence="1 2" key="1">
    <citation type="submission" date="2021-06" db="EMBL/GenBank/DDBJ databases">
        <authorList>
            <person name="Palmer J.M."/>
        </authorList>
    </citation>
    <scope>NUCLEOTIDE SEQUENCE [LARGE SCALE GENOMIC DNA]</scope>
    <source>
        <strain evidence="2">if_2019</strain>
        <tissue evidence="1">Muscle</tissue>
    </source>
</reference>
<comment type="caution">
    <text evidence="1">The sequence shown here is derived from an EMBL/GenBank/DDBJ whole genome shotgun (WGS) entry which is preliminary data.</text>
</comment>
<name>A0ABV0TH07_9TELE</name>
<protein>
    <submittedName>
        <fullName evidence="1">Uncharacterized protein</fullName>
    </submittedName>
</protein>
<gene>
    <name evidence="1" type="ORF">ILYODFUR_007273</name>
</gene>
<proteinExistence type="predicted"/>
<dbReference type="Proteomes" id="UP001482620">
    <property type="component" value="Unassembled WGS sequence"/>
</dbReference>
<sequence length="68" mass="7604">MSCQPGLHCFFLDVLSHLNDHRLTVHQSHGIKFRLSGHQRGLEHMDRRSSIEKALSEEVYCCAGAGGV</sequence>
<evidence type="ECO:0000313" key="2">
    <source>
        <dbReference type="Proteomes" id="UP001482620"/>
    </source>
</evidence>
<accession>A0ABV0TH07</accession>
<dbReference type="EMBL" id="JAHRIQ010035220">
    <property type="protein sequence ID" value="MEQ2232066.1"/>
    <property type="molecule type" value="Genomic_DNA"/>
</dbReference>
<evidence type="ECO:0000313" key="1">
    <source>
        <dbReference type="EMBL" id="MEQ2232066.1"/>
    </source>
</evidence>